<proteinExistence type="predicted"/>
<dbReference type="SUPFAM" id="SSF48452">
    <property type="entry name" value="TPR-like"/>
    <property type="match status" value="1"/>
</dbReference>
<organism evidence="1 2">
    <name type="scientific">Candidatus Onthousia excrementipullorum</name>
    <dbReference type="NCBI Taxonomy" id="2840884"/>
    <lineage>
        <taxon>Bacteria</taxon>
        <taxon>Bacillati</taxon>
        <taxon>Bacillota</taxon>
        <taxon>Bacilli</taxon>
        <taxon>Candidatus Onthousia</taxon>
    </lineage>
</organism>
<name>A0A9D1J2S3_9FIRM</name>
<reference evidence="1" key="2">
    <citation type="journal article" date="2021" name="PeerJ">
        <title>Extensive microbial diversity within the chicken gut microbiome revealed by metagenomics and culture.</title>
        <authorList>
            <person name="Gilroy R."/>
            <person name="Ravi A."/>
            <person name="Getino M."/>
            <person name="Pursley I."/>
            <person name="Horton D.L."/>
            <person name="Alikhan N.F."/>
            <person name="Baker D."/>
            <person name="Gharbi K."/>
            <person name="Hall N."/>
            <person name="Watson M."/>
            <person name="Adriaenssens E.M."/>
            <person name="Foster-Nyarko E."/>
            <person name="Jarju S."/>
            <person name="Secka A."/>
            <person name="Antonio M."/>
            <person name="Oren A."/>
            <person name="Chaudhuri R.R."/>
            <person name="La Ragione R."/>
            <person name="Hildebrand F."/>
            <person name="Pallen M.J."/>
        </authorList>
    </citation>
    <scope>NUCLEOTIDE SEQUENCE</scope>
    <source>
        <strain evidence="1">CHK184-20233</strain>
    </source>
</reference>
<reference evidence="1" key="1">
    <citation type="submission" date="2020-10" db="EMBL/GenBank/DDBJ databases">
        <authorList>
            <person name="Gilroy R."/>
        </authorList>
    </citation>
    <scope>NUCLEOTIDE SEQUENCE</scope>
    <source>
        <strain evidence="1">CHK184-20233</strain>
    </source>
</reference>
<dbReference type="NCBIfam" id="NF041770">
    <property type="entry name" value="CFI_box_CTERM"/>
    <property type="match status" value="1"/>
</dbReference>
<evidence type="ECO:0000313" key="1">
    <source>
        <dbReference type="EMBL" id="HIR58673.1"/>
    </source>
</evidence>
<protein>
    <submittedName>
        <fullName evidence="1">Uncharacterized protein</fullName>
    </submittedName>
</protein>
<dbReference type="Proteomes" id="UP000824232">
    <property type="component" value="Unassembled WGS sequence"/>
</dbReference>
<dbReference type="InterPro" id="IPR011990">
    <property type="entry name" value="TPR-like_helical_dom_sf"/>
</dbReference>
<gene>
    <name evidence="1" type="ORF">IAB38_01345</name>
</gene>
<dbReference type="InterPro" id="IPR049886">
    <property type="entry name" value="CFI_box_CTERM_dom"/>
</dbReference>
<comment type="caution">
    <text evidence="1">The sequence shown here is derived from an EMBL/GenBank/DDBJ whole genome shotgun (WGS) entry which is preliminary data.</text>
</comment>
<dbReference type="Gene3D" id="1.25.40.10">
    <property type="entry name" value="Tetratricopeptide repeat domain"/>
    <property type="match status" value="1"/>
</dbReference>
<accession>A0A9D1J2S3</accession>
<evidence type="ECO:0000313" key="2">
    <source>
        <dbReference type="Proteomes" id="UP000824232"/>
    </source>
</evidence>
<dbReference type="AlphaFoldDB" id="A0A9D1J2S3"/>
<dbReference type="EMBL" id="DVHC01000014">
    <property type="protein sequence ID" value="HIR58673.1"/>
    <property type="molecule type" value="Genomic_DNA"/>
</dbReference>
<sequence length="422" mass="48038">MKKIVCEMCGSNDLLKKDNVFVCQSCGTKYSVEEAKKMMVEGKVDVSGSKVKVDDTDKIKNYLMMANNAYDADNKKEAENYCNKIIEIEPTNCDAWLLKGKAAGWQSTLANLRIDESVNAFQKAIDSAPKDRVKEIKKEAIKETTTLCSALVSLACKNYAKYGSVSEAHTILDGILTIKKIAIKFLIKCKANMDDINAELADVINVSVVSAYNKIRADYVGRDGHPSDYDFENYTEKTKGAILLLETAISLCDDDKENDIQIYKNLIIITTDLEAAKSYTYNSQRGGWVTDKFWKVEYKEQLIDKIMEYHNKIKELDPNYEVPPRPAPSNSNAGGCYVATCVYGSYDCPQVWTLRRYRDYKLAKTWYGRLFIHTYYTISPTIVKLFGNTKLFKKLWKGKLDKLVKKLQNEGIESTPYQDRDW</sequence>